<evidence type="ECO:0000256" key="1">
    <source>
        <dbReference type="ARBA" id="ARBA00004229"/>
    </source>
</evidence>
<dbReference type="PANTHER" id="PTHR37377:SF2">
    <property type="entry name" value="SMALL RIBOSOMAL SUBUNIT PROTEIN US2C"/>
    <property type="match status" value="1"/>
</dbReference>
<evidence type="ECO:0000256" key="4">
    <source>
        <dbReference type="ARBA" id="ARBA00022528"/>
    </source>
</evidence>
<name>A0A2P5A839_PARAD</name>
<protein>
    <recommendedName>
        <fullName evidence="3">Uncharacterized protein ycf72</fullName>
    </recommendedName>
</protein>
<sequence length="127" mass="14049">FEYQTDLSPTSNIEVVDFSSFAISFTTTFVVLASCLSFPSVISTLCKAVPKGIFVGIWFYLDIFGLLQYFSNIQLSLSSFWISNRPLSKSFVTTPVVLTSCSPFPSVISTLCKAVPKDILVEVDFSF</sequence>
<dbReference type="AlphaFoldDB" id="A0A2P5A839"/>
<gene>
    <name evidence="7" type="ORF">PanWU01x14_359330</name>
</gene>
<dbReference type="EMBL" id="JXTB01000793">
    <property type="protein sequence ID" value="PON32679.1"/>
    <property type="molecule type" value="Genomic_DNA"/>
</dbReference>
<keyword evidence="8" id="KW-1185">Reference proteome</keyword>
<evidence type="ECO:0000256" key="5">
    <source>
        <dbReference type="ARBA" id="ARBA00022640"/>
    </source>
</evidence>
<proteinExistence type="inferred from homology"/>
<keyword evidence="6" id="KW-0812">Transmembrane</keyword>
<feature type="transmembrane region" description="Helical" evidence="6">
    <location>
        <begin position="20"/>
        <end position="41"/>
    </location>
</feature>
<feature type="transmembrane region" description="Helical" evidence="6">
    <location>
        <begin position="53"/>
        <end position="70"/>
    </location>
</feature>
<dbReference type="GO" id="GO:0009507">
    <property type="term" value="C:chloroplast"/>
    <property type="evidence" value="ECO:0007669"/>
    <property type="project" value="UniProtKB-SubCell"/>
</dbReference>
<comment type="subcellular location">
    <subcellularLocation>
        <location evidence="1">Plastid</location>
        <location evidence="1">Chloroplast</location>
    </subcellularLocation>
</comment>
<reference evidence="8" key="1">
    <citation type="submission" date="2016-06" db="EMBL/GenBank/DDBJ databases">
        <title>Parallel loss of symbiosis genes in relatives of nitrogen-fixing non-legume Parasponia.</title>
        <authorList>
            <person name="Van Velzen R."/>
            <person name="Holmer R."/>
            <person name="Bu F."/>
            <person name="Rutten L."/>
            <person name="Van Zeijl A."/>
            <person name="Liu W."/>
            <person name="Santuari L."/>
            <person name="Cao Q."/>
            <person name="Sharma T."/>
            <person name="Shen D."/>
            <person name="Roswanjaya Y."/>
            <person name="Wardhani T."/>
            <person name="Kalhor M.S."/>
            <person name="Jansen J."/>
            <person name="Van den Hoogen J."/>
            <person name="Gungor B."/>
            <person name="Hartog M."/>
            <person name="Hontelez J."/>
            <person name="Verver J."/>
            <person name="Yang W.-C."/>
            <person name="Schijlen E."/>
            <person name="Repin R."/>
            <person name="Schilthuizen M."/>
            <person name="Schranz E."/>
            <person name="Heidstra R."/>
            <person name="Miyata K."/>
            <person name="Fedorova E."/>
            <person name="Kohlen W."/>
            <person name="Bisseling T."/>
            <person name="Smit S."/>
            <person name="Geurts R."/>
        </authorList>
    </citation>
    <scope>NUCLEOTIDE SEQUENCE [LARGE SCALE GENOMIC DNA]</scope>
    <source>
        <strain evidence="8">cv. WU1-14</strain>
    </source>
</reference>
<dbReference type="InterPro" id="IPR038860">
    <property type="entry name" value="YCF72"/>
</dbReference>
<evidence type="ECO:0000313" key="8">
    <source>
        <dbReference type="Proteomes" id="UP000237105"/>
    </source>
</evidence>
<comment type="similarity">
    <text evidence="2">Belongs to the ycf72 family.</text>
</comment>
<dbReference type="OrthoDB" id="1660033at2759"/>
<evidence type="ECO:0000256" key="2">
    <source>
        <dbReference type="ARBA" id="ARBA00009599"/>
    </source>
</evidence>
<evidence type="ECO:0000256" key="3">
    <source>
        <dbReference type="ARBA" id="ARBA00021519"/>
    </source>
</evidence>
<organism evidence="7 8">
    <name type="scientific">Parasponia andersonii</name>
    <name type="common">Sponia andersonii</name>
    <dbReference type="NCBI Taxonomy" id="3476"/>
    <lineage>
        <taxon>Eukaryota</taxon>
        <taxon>Viridiplantae</taxon>
        <taxon>Streptophyta</taxon>
        <taxon>Embryophyta</taxon>
        <taxon>Tracheophyta</taxon>
        <taxon>Spermatophyta</taxon>
        <taxon>Magnoliopsida</taxon>
        <taxon>eudicotyledons</taxon>
        <taxon>Gunneridae</taxon>
        <taxon>Pentapetalae</taxon>
        <taxon>rosids</taxon>
        <taxon>fabids</taxon>
        <taxon>Rosales</taxon>
        <taxon>Cannabaceae</taxon>
        <taxon>Parasponia</taxon>
    </lineage>
</organism>
<keyword evidence="6" id="KW-0472">Membrane</keyword>
<feature type="non-terminal residue" evidence="7">
    <location>
        <position position="1"/>
    </location>
</feature>
<feature type="non-terminal residue" evidence="7">
    <location>
        <position position="127"/>
    </location>
</feature>
<comment type="caution">
    <text evidence="7">The sequence shown here is derived from an EMBL/GenBank/DDBJ whole genome shotgun (WGS) entry which is preliminary data.</text>
</comment>
<keyword evidence="5" id="KW-0934">Plastid</keyword>
<accession>A0A2P5A839</accession>
<evidence type="ECO:0000313" key="7">
    <source>
        <dbReference type="EMBL" id="PON32679.1"/>
    </source>
</evidence>
<dbReference type="PANTHER" id="PTHR37377">
    <property type="entry name" value="RIBULOSE BISPHOSPHATE CARBOXYLASE LARGE CHAIN"/>
    <property type="match status" value="1"/>
</dbReference>
<keyword evidence="4" id="KW-0150">Chloroplast</keyword>
<dbReference type="Proteomes" id="UP000237105">
    <property type="component" value="Unassembled WGS sequence"/>
</dbReference>
<evidence type="ECO:0000256" key="6">
    <source>
        <dbReference type="SAM" id="Phobius"/>
    </source>
</evidence>
<keyword evidence="6" id="KW-1133">Transmembrane helix</keyword>